<dbReference type="SUPFAM" id="SSF88688">
    <property type="entry name" value="Families 57/38 glycoside transferase middle domain"/>
    <property type="match status" value="1"/>
</dbReference>
<dbReference type="Proteomes" id="UP000028525">
    <property type="component" value="Unassembled WGS sequence"/>
</dbReference>
<dbReference type="OrthoDB" id="9772207at2"/>
<dbReference type="InterPro" id="IPR011013">
    <property type="entry name" value="Gal_mutarotase_sf_dom"/>
</dbReference>
<accession>A0A084JD71</accession>
<feature type="domain" description="Glycoside hydrolase family 38 central" evidence="5">
    <location>
        <begin position="518"/>
        <end position="596"/>
    </location>
</feature>
<reference evidence="6 7" key="1">
    <citation type="submission" date="2014-07" db="EMBL/GenBank/DDBJ databases">
        <title>Draft genome of Clostridium celerecrescens 152B isolated from sediments associated with methane hydrate from Krishna Godavari basin.</title>
        <authorList>
            <person name="Honkalas V.S."/>
            <person name="Dabir A.P."/>
            <person name="Arora P."/>
            <person name="Dhakephalkar P.K."/>
        </authorList>
    </citation>
    <scope>NUCLEOTIDE SEQUENCE [LARGE SCALE GENOMIC DNA]</scope>
    <source>
        <strain evidence="6 7">152B</strain>
    </source>
</reference>
<dbReference type="InterPro" id="IPR041147">
    <property type="entry name" value="GH38_C"/>
</dbReference>
<dbReference type="RefSeq" id="WP_038284514.1">
    <property type="nucleotide sequence ID" value="NZ_JPME01000039.1"/>
</dbReference>
<dbReference type="Gene3D" id="2.60.40.2220">
    <property type="match status" value="1"/>
</dbReference>
<dbReference type="InterPro" id="IPR037094">
    <property type="entry name" value="Glyco_hydro_38_cen_sf"/>
</dbReference>
<dbReference type="Gene3D" id="1.20.1270.50">
    <property type="entry name" value="Glycoside hydrolase family 38, central domain"/>
    <property type="match status" value="1"/>
</dbReference>
<dbReference type="InterPro" id="IPR011330">
    <property type="entry name" value="Glyco_hydro/deAcase_b/a-brl"/>
</dbReference>
<evidence type="ECO:0000256" key="1">
    <source>
        <dbReference type="ARBA" id="ARBA00009792"/>
    </source>
</evidence>
<dbReference type="Pfam" id="PF09261">
    <property type="entry name" value="Alpha-mann_mid"/>
    <property type="match status" value="1"/>
</dbReference>
<dbReference type="FunFam" id="3.20.110.10:FF:000002">
    <property type="entry name" value="alpha-mannosidase 2C1 isoform X1"/>
    <property type="match status" value="1"/>
</dbReference>
<dbReference type="InterPro" id="IPR011682">
    <property type="entry name" value="Glyco_hydro_38_C"/>
</dbReference>
<dbReference type="AlphaFoldDB" id="A0A084JD71"/>
<dbReference type="InterPro" id="IPR015341">
    <property type="entry name" value="Glyco_hydro_38_cen"/>
</dbReference>
<keyword evidence="7" id="KW-1185">Reference proteome</keyword>
<dbReference type="InterPro" id="IPR027291">
    <property type="entry name" value="Glyco_hydro_38_N_sf"/>
</dbReference>
<dbReference type="Gene3D" id="2.70.98.30">
    <property type="entry name" value="Golgi alpha-mannosidase II, domain 4"/>
    <property type="match status" value="1"/>
</dbReference>
<evidence type="ECO:0000313" key="6">
    <source>
        <dbReference type="EMBL" id="KEZ86905.1"/>
    </source>
</evidence>
<dbReference type="CDD" id="cd10789">
    <property type="entry name" value="GH38N_AMII_ER_cytosolic"/>
    <property type="match status" value="1"/>
</dbReference>
<organism evidence="6 7">
    <name type="scientific">Lacrimispora celerecrescens</name>
    <dbReference type="NCBI Taxonomy" id="29354"/>
    <lineage>
        <taxon>Bacteria</taxon>
        <taxon>Bacillati</taxon>
        <taxon>Bacillota</taxon>
        <taxon>Clostridia</taxon>
        <taxon>Lachnospirales</taxon>
        <taxon>Lachnospiraceae</taxon>
        <taxon>Lacrimispora</taxon>
    </lineage>
</organism>
<dbReference type="GO" id="GO:0030246">
    <property type="term" value="F:carbohydrate binding"/>
    <property type="evidence" value="ECO:0007669"/>
    <property type="project" value="InterPro"/>
</dbReference>
<dbReference type="GO" id="GO:0006013">
    <property type="term" value="P:mannose metabolic process"/>
    <property type="evidence" value="ECO:0007669"/>
    <property type="project" value="InterPro"/>
</dbReference>
<dbReference type="FunFam" id="2.70.98.30:FF:000010">
    <property type="entry name" value="Cytosolic alpha-mannosidase"/>
    <property type="match status" value="1"/>
</dbReference>
<evidence type="ECO:0000256" key="4">
    <source>
        <dbReference type="ARBA" id="ARBA00023295"/>
    </source>
</evidence>
<evidence type="ECO:0000259" key="5">
    <source>
        <dbReference type="SMART" id="SM00872"/>
    </source>
</evidence>
<keyword evidence="2" id="KW-0479">Metal-binding</keyword>
<dbReference type="Pfam" id="PF01074">
    <property type="entry name" value="Glyco_hydro_38N"/>
    <property type="match status" value="1"/>
</dbReference>
<dbReference type="STRING" id="29354.IO98_22005"/>
<dbReference type="SUPFAM" id="SSF88713">
    <property type="entry name" value="Glycoside hydrolase/deacetylase"/>
    <property type="match status" value="1"/>
</dbReference>
<dbReference type="GO" id="GO:0004559">
    <property type="term" value="F:alpha-mannosidase activity"/>
    <property type="evidence" value="ECO:0007669"/>
    <property type="project" value="InterPro"/>
</dbReference>
<keyword evidence="4" id="KW-0326">Glycosidase</keyword>
<dbReference type="GO" id="GO:0046872">
    <property type="term" value="F:metal ion binding"/>
    <property type="evidence" value="ECO:0007669"/>
    <property type="project" value="UniProtKB-KW"/>
</dbReference>
<dbReference type="Gene3D" id="3.20.110.10">
    <property type="entry name" value="Glycoside hydrolase 38, N terminal domain"/>
    <property type="match status" value="1"/>
</dbReference>
<dbReference type="Pfam" id="PF17677">
    <property type="entry name" value="Glyco_hydro38C2"/>
    <property type="match status" value="1"/>
</dbReference>
<dbReference type="GO" id="GO:0009313">
    <property type="term" value="P:oligosaccharide catabolic process"/>
    <property type="evidence" value="ECO:0007669"/>
    <property type="project" value="TreeGrafter"/>
</dbReference>
<dbReference type="PANTHER" id="PTHR46017:SF1">
    <property type="entry name" value="ALPHA-MANNOSIDASE 2C1"/>
    <property type="match status" value="1"/>
</dbReference>
<dbReference type="SMART" id="SM00872">
    <property type="entry name" value="Alpha-mann_mid"/>
    <property type="match status" value="1"/>
</dbReference>
<comment type="caution">
    <text evidence="6">The sequence shown here is derived from an EMBL/GenBank/DDBJ whole genome shotgun (WGS) entry which is preliminary data.</text>
</comment>
<dbReference type="PANTHER" id="PTHR46017">
    <property type="entry name" value="ALPHA-MANNOSIDASE 2C1"/>
    <property type="match status" value="1"/>
</dbReference>
<proteinExistence type="inferred from homology"/>
<gene>
    <name evidence="6" type="ORF">IO98_22005</name>
</gene>
<dbReference type="Pfam" id="PF07748">
    <property type="entry name" value="Glyco_hydro_38C"/>
    <property type="match status" value="1"/>
</dbReference>
<dbReference type="SUPFAM" id="SSF74650">
    <property type="entry name" value="Galactose mutarotase-like"/>
    <property type="match status" value="1"/>
</dbReference>
<dbReference type="InterPro" id="IPR028995">
    <property type="entry name" value="Glyco_hydro_57/38_cen_sf"/>
</dbReference>
<comment type="similarity">
    <text evidence="1">Belongs to the glycosyl hydrolase 38 family.</text>
</comment>
<evidence type="ECO:0000313" key="7">
    <source>
        <dbReference type="Proteomes" id="UP000028525"/>
    </source>
</evidence>
<sequence length="1043" mass="121323">MPFDFHNRDRIKNIIEELESLRYRDRKDLEGLLLWEDHGTIGNRIPQGAGQPVETGFCWKGWDRYNWLTADVEIPQEWNDKEVLGLFDFGARTGTGNNGDFESLLYLNGKPYQAVDGNHHEVFLEPAVNGNFQELKFRLWSGLSGGGIPEEKMMEIRRVQIGILDHPTDDLYYLAKAALETYDLLPVGNEYKEWILNILVHTFTKINFTEPGSEEFYETVKIAWQFLDSKMDGRGKPDVNVSLIGHTHIDVAWLWRLRHTREKAARSFSTVNRLMEKYPEYRFLQTQAQLYEFIKEDYPDIYTYIQKRVKEGRWEPSGAMWVECDCNLASGESIIRQILIGKKFFRQEFSYESEYLWLPDVFGYSWALPQILKKSGIDTFMTTKISWNDTNRLPYDTFRWKGMDGTEVTAHFITTTDPGEDYYTYNGNTSPDAIKGVWEQYKNKDTNKDLLISFGFGDGGGGPTRTQIKQAEAAGKIPGLPHVKMEMPTEYFRRLNRTLKENPMEGYIPVWDGELYLEFHRGTYTSQAYNKKMNRRMEYLLRDTEMLSVLAGVTAGVPYDYNNLLKAWKIVLCHQFHDILPGSSIKEVYEDSHVEYGRALQLIKETMEAVNQALYVPEAGCYTVFNNSNWVRSGAALIRMTDTELSHYKGYMVIDEDGQEVKAVWKENGVLIWVFQLQPFSFYAFRLVPPKAGHTGAELSYSKVGASQIDTPFYTISWNEKGQLNRIFDKKAEREVLPEGKYANVLQMFEDKPRCFDAWELEPTIDLKRETVENCIEVNTRKHSLGWEVEFTWLYHKSRIRQTMCLYEESPRIDFKTIVDWQERQKLLKASFPVDVRAVDARFDIQNGNIRRPITRNTTWEAAKFEVAAHKWVDIWETGYGMAVLNDCKYGHDVKEDTIRLTLLKSAVDPDYTADLGTHEFTYAILPHDKEWYQAGIEQQAFDLNNPLTGKPGQNRLGSESWISFNQENLVVDALKREENGERIILRFHEFEGRRCDVKISSILPVKQWCECNLMEEETMFNPGEIQVPLKPYEIKTLLLELE</sequence>
<protein>
    <recommendedName>
        <fullName evidence="5">Glycoside hydrolase family 38 central domain-containing protein</fullName>
    </recommendedName>
</protein>
<evidence type="ECO:0000256" key="3">
    <source>
        <dbReference type="ARBA" id="ARBA00022801"/>
    </source>
</evidence>
<dbReference type="InterPro" id="IPR000602">
    <property type="entry name" value="Glyco_hydro_38_N"/>
</dbReference>
<keyword evidence="3" id="KW-0378">Hydrolase</keyword>
<dbReference type="EMBL" id="JPME01000039">
    <property type="protein sequence ID" value="KEZ86905.1"/>
    <property type="molecule type" value="Genomic_DNA"/>
</dbReference>
<dbReference type="FunFam" id="1.20.1270.50:FF:000004">
    <property type="entry name" value="alpha-mannosidase 2C1 isoform X1"/>
    <property type="match status" value="1"/>
</dbReference>
<evidence type="ECO:0000256" key="2">
    <source>
        <dbReference type="ARBA" id="ARBA00022723"/>
    </source>
</evidence>
<name>A0A084JD71_9FIRM</name>